<feature type="region of interest" description="Disordered" evidence="1">
    <location>
        <begin position="1"/>
        <end position="77"/>
    </location>
</feature>
<keyword evidence="2" id="KW-1185">Reference proteome</keyword>
<organism evidence="2 3">
    <name type="scientific">Acrobeloides nanus</name>
    <dbReference type="NCBI Taxonomy" id="290746"/>
    <lineage>
        <taxon>Eukaryota</taxon>
        <taxon>Metazoa</taxon>
        <taxon>Ecdysozoa</taxon>
        <taxon>Nematoda</taxon>
        <taxon>Chromadorea</taxon>
        <taxon>Rhabditida</taxon>
        <taxon>Tylenchina</taxon>
        <taxon>Cephalobomorpha</taxon>
        <taxon>Cephaloboidea</taxon>
        <taxon>Cephalobidae</taxon>
        <taxon>Acrobeloides</taxon>
    </lineage>
</organism>
<sequence>MKDKREAQHGEDIGGSIGSQSSGLQNGATQLGQKDLLKDNKRKRRSIDESKLPSALETDEEVEKLDGRIAKQGDDKTLREKRQELIGYALKSNYLNDIILPYRKKREFQ</sequence>
<dbReference type="WBParaSite" id="ACRNAN_scaffold4992.g27964.t1">
    <property type="protein sequence ID" value="ACRNAN_scaffold4992.g27964.t1"/>
    <property type="gene ID" value="ACRNAN_scaffold4992.g27964"/>
</dbReference>
<protein>
    <submittedName>
        <fullName evidence="3">Uncharacterized protein</fullName>
    </submittedName>
</protein>
<proteinExistence type="predicted"/>
<feature type="compositionally biased region" description="Basic and acidic residues" evidence="1">
    <location>
        <begin position="1"/>
        <end position="12"/>
    </location>
</feature>
<dbReference type="AlphaFoldDB" id="A0A914DZQ9"/>
<name>A0A914DZQ9_9BILA</name>
<evidence type="ECO:0000313" key="2">
    <source>
        <dbReference type="Proteomes" id="UP000887540"/>
    </source>
</evidence>
<evidence type="ECO:0000313" key="3">
    <source>
        <dbReference type="WBParaSite" id="ACRNAN_scaffold4992.g27964.t1"/>
    </source>
</evidence>
<accession>A0A914DZQ9</accession>
<feature type="compositionally biased region" description="Basic and acidic residues" evidence="1">
    <location>
        <begin position="64"/>
        <end position="77"/>
    </location>
</feature>
<evidence type="ECO:0000256" key="1">
    <source>
        <dbReference type="SAM" id="MobiDB-lite"/>
    </source>
</evidence>
<reference evidence="3" key="1">
    <citation type="submission" date="2022-11" db="UniProtKB">
        <authorList>
            <consortium name="WormBaseParasite"/>
        </authorList>
    </citation>
    <scope>IDENTIFICATION</scope>
</reference>
<dbReference type="Proteomes" id="UP000887540">
    <property type="component" value="Unplaced"/>
</dbReference>